<dbReference type="OMA" id="CVENSEW"/>
<dbReference type="Ensembl" id="ENSEBUT00000018382.1">
    <property type="protein sequence ID" value="ENSEBUP00000017806.1"/>
    <property type="gene ID" value="ENSEBUG00000011128.1"/>
</dbReference>
<dbReference type="InterPro" id="IPR051221">
    <property type="entry name" value="LDLR-related"/>
</dbReference>
<feature type="disulfide bond" evidence="11">
    <location>
        <begin position="6"/>
        <end position="18"/>
    </location>
</feature>
<dbReference type="PANTHER" id="PTHR22722:SF14">
    <property type="entry name" value="MEGALIN, ISOFORM A"/>
    <property type="match status" value="1"/>
</dbReference>
<comment type="subcellular location">
    <subcellularLocation>
        <location evidence="1">Membrane</location>
        <topology evidence="1">Single-pass membrane protein</topology>
    </subcellularLocation>
</comment>
<keyword evidence="7" id="KW-0472">Membrane</keyword>
<dbReference type="SUPFAM" id="SSF57567">
    <property type="entry name" value="Serine protease inhibitors"/>
    <property type="match status" value="1"/>
</dbReference>
<accession>A0A8C4QN31</accession>
<organism evidence="12 13">
    <name type="scientific">Eptatretus burgeri</name>
    <name type="common">Inshore hagfish</name>
    <dbReference type="NCBI Taxonomy" id="7764"/>
    <lineage>
        <taxon>Eukaryota</taxon>
        <taxon>Metazoa</taxon>
        <taxon>Chordata</taxon>
        <taxon>Craniata</taxon>
        <taxon>Vertebrata</taxon>
        <taxon>Cyclostomata</taxon>
        <taxon>Myxini</taxon>
        <taxon>Myxiniformes</taxon>
        <taxon>Myxinidae</taxon>
        <taxon>Eptatretinae</taxon>
        <taxon>Eptatretus</taxon>
    </lineage>
</organism>
<keyword evidence="8 11" id="KW-1015">Disulfide bond</keyword>
<evidence type="ECO:0000256" key="11">
    <source>
        <dbReference type="PROSITE-ProRule" id="PRU00124"/>
    </source>
</evidence>
<dbReference type="Gene3D" id="2.10.25.10">
    <property type="entry name" value="Laminin"/>
    <property type="match status" value="1"/>
</dbReference>
<dbReference type="InterPro" id="IPR036383">
    <property type="entry name" value="TSP1_rpt_sf"/>
</dbReference>
<feature type="disulfide bond" evidence="11">
    <location>
        <begin position="25"/>
        <end position="40"/>
    </location>
</feature>
<evidence type="ECO:0000256" key="2">
    <source>
        <dbReference type="ARBA" id="ARBA00022536"/>
    </source>
</evidence>
<name>A0A8C4QN31_EPTBU</name>
<dbReference type="Pfam" id="PF00090">
    <property type="entry name" value="TSP_1"/>
    <property type="match status" value="3"/>
</dbReference>
<dbReference type="SMART" id="SM00192">
    <property type="entry name" value="LDLa"/>
    <property type="match status" value="4"/>
</dbReference>
<protein>
    <recommendedName>
        <fullName evidence="14">SCO-spondin</fullName>
    </recommendedName>
</protein>
<reference evidence="12" key="1">
    <citation type="submission" date="2025-08" db="UniProtKB">
        <authorList>
            <consortium name="Ensembl"/>
        </authorList>
    </citation>
    <scope>IDENTIFICATION</scope>
</reference>
<comment type="caution">
    <text evidence="11">Lacks conserved residue(s) required for the propagation of feature annotation.</text>
</comment>
<evidence type="ECO:0000256" key="6">
    <source>
        <dbReference type="ARBA" id="ARBA00022989"/>
    </source>
</evidence>
<dbReference type="GO" id="GO:0016324">
    <property type="term" value="C:apical plasma membrane"/>
    <property type="evidence" value="ECO:0007669"/>
    <property type="project" value="TreeGrafter"/>
</dbReference>
<evidence type="ECO:0000256" key="8">
    <source>
        <dbReference type="ARBA" id="ARBA00023157"/>
    </source>
</evidence>
<proteinExistence type="predicted"/>
<evidence type="ECO:0000256" key="4">
    <source>
        <dbReference type="ARBA" id="ARBA00022729"/>
    </source>
</evidence>
<dbReference type="InterPro" id="IPR000884">
    <property type="entry name" value="TSP1_rpt"/>
</dbReference>
<dbReference type="Pfam" id="PF00057">
    <property type="entry name" value="Ldl_recept_a"/>
    <property type="match status" value="3"/>
</dbReference>
<dbReference type="Gene3D" id="2.60.120.260">
    <property type="entry name" value="Galactose-binding domain-like"/>
    <property type="match status" value="1"/>
</dbReference>
<evidence type="ECO:0000256" key="9">
    <source>
        <dbReference type="ARBA" id="ARBA00023170"/>
    </source>
</evidence>
<dbReference type="InterPro" id="IPR002172">
    <property type="entry name" value="LDrepeatLR_classA_rpt"/>
</dbReference>
<evidence type="ECO:0000313" key="12">
    <source>
        <dbReference type="Ensembl" id="ENSEBUP00000017806.1"/>
    </source>
</evidence>
<dbReference type="PROSITE" id="PS01209">
    <property type="entry name" value="LDLRA_1"/>
    <property type="match status" value="2"/>
</dbReference>
<dbReference type="InterPro" id="IPR036084">
    <property type="entry name" value="Ser_inhib-like_sf"/>
</dbReference>
<dbReference type="GeneTree" id="ENSGT00940000155829"/>
<evidence type="ECO:0000256" key="1">
    <source>
        <dbReference type="ARBA" id="ARBA00004167"/>
    </source>
</evidence>
<dbReference type="Proteomes" id="UP000694388">
    <property type="component" value="Unplaced"/>
</dbReference>
<keyword evidence="9" id="KW-0675">Receptor</keyword>
<dbReference type="GO" id="GO:0043235">
    <property type="term" value="C:receptor complex"/>
    <property type="evidence" value="ECO:0007669"/>
    <property type="project" value="TreeGrafter"/>
</dbReference>
<evidence type="ECO:0008006" key="14">
    <source>
        <dbReference type="Google" id="ProtNLM"/>
    </source>
</evidence>
<dbReference type="Gene3D" id="4.10.400.10">
    <property type="entry name" value="Low-density Lipoprotein Receptor"/>
    <property type="match status" value="4"/>
</dbReference>
<feature type="disulfide bond" evidence="11">
    <location>
        <begin position="95"/>
        <end position="113"/>
    </location>
</feature>
<dbReference type="Gene3D" id="2.20.100.10">
    <property type="entry name" value="Thrombospondin type-1 (TSP1) repeat"/>
    <property type="match status" value="3"/>
</dbReference>
<keyword evidence="3" id="KW-0812">Transmembrane</keyword>
<dbReference type="GO" id="GO:0006898">
    <property type="term" value="P:receptor-mediated endocytosis"/>
    <property type="evidence" value="ECO:0007669"/>
    <property type="project" value="TreeGrafter"/>
</dbReference>
<dbReference type="PROSITE" id="PS50092">
    <property type="entry name" value="TSP1"/>
    <property type="match status" value="3"/>
</dbReference>
<dbReference type="SUPFAM" id="SSF82895">
    <property type="entry name" value="TSP-1 type 1 repeat"/>
    <property type="match status" value="3"/>
</dbReference>
<evidence type="ECO:0000256" key="7">
    <source>
        <dbReference type="ARBA" id="ARBA00023136"/>
    </source>
</evidence>
<dbReference type="CDD" id="cd19941">
    <property type="entry name" value="TIL"/>
    <property type="match status" value="1"/>
</dbReference>
<evidence type="ECO:0000313" key="13">
    <source>
        <dbReference type="Proteomes" id="UP000694388"/>
    </source>
</evidence>
<dbReference type="SUPFAM" id="SSF57424">
    <property type="entry name" value="LDL receptor-like module"/>
    <property type="match status" value="4"/>
</dbReference>
<feature type="disulfide bond" evidence="11">
    <location>
        <begin position="146"/>
        <end position="164"/>
    </location>
</feature>
<dbReference type="SMART" id="SM00209">
    <property type="entry name" value="TSP1"/>
    <property type="match status" value="3"/>
</dbReference>
<feature type="disulfide bond" evidence="11">
    <location>
        <begin position="13"/>
        <end position="31"/>
    </location>
</feature>
<keyword evidence="13" id="KW-1185">Reference proteome</keyword>
<evidence type="ECO:0000256" key="10">
    <source>
        <dbReference type="ARBA" id="ARBA00023180"/>
    </source>
</evidence>
<dbReference type="FunFam" id="4.10.400.10:FF:000034">
    <property type="entry name" value="Low-density lipoprotein receptor-related protein 2"/>
    <property type="match status" value="1"/>
</dbReference>
<keyword evidence="2" id="KW-0245">EGF-like domain</keyword>
<keyword evidence="4" id="KW-0732">Signal</keyword>
<dbReference type="FunFam" id="2.20.100.10:FF:000080">
    <property type="entry name" value="SCO-spondin"/>
    <property type="match status" value="1"/>
</dbReference>
<sequence length="645" mass="69963">MTGGPCSPYEFACSSGGCTPVAWRCDGESDCRDSSDEVGCGTACPLGQVPCLRGGQCVQYGELCDGIPHCFDLSDESTENCGSTAIPPCPGKFPCSNGLCISSERVCDGMPDCPNSEDELACYEEPTSKPLPGSHLPNVTCPEFTCLTGRCLPFSKVCNGVKDCRDGENVPSDEMGCASWGTWRSWSSCSHTCGPGVRSRHHVCSKSLRQNPLRDCRGQSVQSEQCFVVACPRDGEWGPWGSWSNCSAPCGGVIARQRDCSPPENGGKSCSEKPGANSESVQIEPCSTDECAIPGECVGEKVWSECLMCPLTCLDVAGGALCKQPALCRPGCRCPPGKVLEESLDRCVVPSACPCVWREARHWPGQLIKDDCRLCVCRDGRLQDCHPNPECSVNCGWSLWTSWEDCLGPCGVQSVQWSFRSPNNPSKHGLGRQCRGIDRRARRCETEPCGSCKHQEVFRPVDERWHTPPCLLCHCMPDLNTHCSRYCPHQPAGCPLGLSLIDDDGKNCCHCVSKEIRGPSSSPFPLFTTLAPIVPFPTVPLSPADKDKCRRPLELNKLPDSSFTASSYQIENPPHASKIKPLLESGTGRMPHLGVHSVAGPQGWGPQPHDYPAPPIHLPYLQVDLLSRHNVTGERYPSVKPLILQ</sequence>
<feature type="disulfide bond" evidence="11">
    <location>
        <begin position="107"/>
        <end position="122"/>
    </location>
</feature>
<keyword evidence="10" id="KW-0325">Glycoprotein</keyword>
<dbReference type="CDD" id="cd00112">
    <property type="entry name" value="LDLa"/>
    <property type="match status" value="3"/>
</dbReference>
<reference evidence="12" key="2">
    <citation type="submission" date="2025-09" db="UniProtKB">
        <authorList>
            <consortium name="Ensembl"/>
        </authorList>
    </citation>
    <scope>IDENTIFICATION</scope>
</reference>
<dbReference type="PRINTS" id="PR00261">
    <property type="entry name" value="LDLRECEPTOR"/>
</dbReference>
<evidence type="ECO:0000256" key="3">
    <source>
        <dbReference type="ARBA" id="ARBA00022692"/>
    </source>
</evidence>
<dbReference type="InterPro" id="IPR023415">
    <property type="entry name" value="LDLR_class-A_CS"/>
</dbReference>
<keyword evidence="5" id="KW-0677">Repeat</keyword>
<evidence type="ECO:0000256" key="5">
    <source>
        <dbReference type="ARBA" id="ARBA00022737"/>
    </source>
</evidence>
<dbReference type="PROSITE" id="PS50068">
    <property type="entry name" value="LDLRA_2"/>
    <property type="match status" value="4"/>
</dbReference>
<keyword evidence="6" id="KW-1133">Transmembrane helix</keyword>
<dbReference type="PANTHER" id="PTHR22722">
    <property type="entry name" value="LOW-DENSITY LIPOPROTEIN RECEPTOR-RELATED PROTEIN 2-RELATED"/>
    <property type="match status" value="1"/>
</dbReference>
<dbReference type="GO" id="GO:0042562">
    <property type="term" value="F:hormone binding"/>
    <property type="evidence" value="ECO:0007669"/>
    <property type="project" value="TreeGrafter"/>
</dbReference>
<dbReference type="AlphaFoldDB" id="A0A8C4QN31"/>
<dbReference type="InterPro" id="IPR036055">
    <property type="entry name" value="LDL_receptor-like_sf"/>
</dbReference>